<dbReference type="Gene3D" id="2.40.70.10">
    <property type="entry name" value="Acid Proteases"/>
    <property type="match status" value="3"/>
</dbReference>
<gene>
    <name evidence="4" type="primary">LOC104733089</name>
</gene>
<evidence type="ECO:0000313" key="4">
    <source>
        <dbReference type="RefSeq" id="XP_010451002.1"/>
    </source>
</evidence>
<proteinExistence type="inferred from homology"/>
<dbReference type="GeneID" id="104733089"/>
<dbReference type="PANTHER" id="PTHR47966">
    <property type="entry name" value="BETA-SITE APP-CLEAVING ENZYME, ISOFORM A-RELATED"/>
    <property type="match status" value="1"/>
</dbReference>
<evidence type="ECO:0000256" key="1">
    <source>
        <dbReference type="ARBA" id="ARBA00007447"/>
    </source>
</evidence>
<dbReference type="InterPro" id="IPR033121">
    <property type="entry name" value="PEPTIDASE_A1"/>
</dbReference>
<accession>A0ABM0V5D1</accession>
<dbReference type="RefSeq" id="XP_010451002.1">
    <property type="nucleotide sequence ID" value="XM_010452700.1"/>
</dbReference>
<reference evidence="4" key="2">
    <citation type="submission" date="2025-08" db="UniProtKB">
        <authorList>
            <consortium name="RefSeq"/>
        </authorList>
    </citation>
    <scope>IDENTIFICATION</scope>
    <source>
        <tissue evidence="4">Leaf</tissue>
    </source>
</reference>
<dbReference type="Pfam" id="PF00026">
    <property type="entry name" value="Asp"/>
    <property type="match status" value="1"/>
</dbReference>
<feature type="domain" description="Peptidase A1" evidence="2">
    <location>
        <begin position="19"/>
        <end position="223"/>
    </location>
</feature>
<dbReference type="PROSITE" id="PS51767">
    <property type="entry name" value="PEPTIDASE_A1"/>
    <property type="match status" value="1"/>
</dbReference>
<comment type="similarity">
    <text evidence="1">Belongs to the peptidase A1 family.</text>
</comment>
<protein>
    <submittedName>
        <fullName evidence="4">Pregnancy-associated glycoprotein 1-like</fullName>
    </submittedName>
</protein>
<dbReference type="InterPro" id="IPR001461">
    <property type="entry name" value="Aspartic_peptidase_A1"/>
</dbReference>
<name>A0ABM0V5D1_CAMSA</name>
<reference evidence="3" key="1">
    <citation type="journal article" date="2014" name="Nat. Commun.">
        <title>The emerging biofuel crop Camelina sativa retains a highly undifferentiated hexaploid genome structure.</title>
        <authorList>
            <person name="Kagale S."/>
            <person name="Koh C."/>
            <person name="Nixon J."/>
            <person name="Bollina V."/>
            <person name="Clarke W.E."/>
            <person name="Tuteja R."/>
            <person name="Spillane C."/>
            <person name="Robinson S.J."/>
            <person name="Links M.G."/>
            <person name="Clarke C."/>
            <person name="Higgins E.E."/>
            <person name="Huebert T."/>
            <person name="Sharpe A.G."/>
            <person name="Parkin I.A."/>
        </authorList>
    </citation>
    <scope>NUCLEOTIDE SEQUENCE [LARGE SCALE GENOMIC DNA]</scope>
    <source>
        <strain evidence="3">cv. DH55</strain>
    </source>
</reference>
<evidence type="ECO:0000259" key="2">
    <source>
        <dbReference type="PROSITE" id="PS51767"/>
    </source>
</evidence>
<dbReference type="InterPro" id="IPR021109">
    <property type="entry name" value="Peptidase_aspartic_dom_sf"/>
</dbReference>
<dbReference type="SUPFAM" id="SSF50630">
    <property type="entry name" value="Acid proteases"/>
    <property type="match status" value="1"/>
</dbReference>
<sequence length="223" mass="24826">MNVGITKAVGLQNYREVVFYGEISIGNPGQLFKTVFDLARSDLWVPTAWWPYPEHPKFDASTSTTYVSSRGKVVEMTYYKGVIRGVLARDNVEFGGFLLEAARDNVLVEGTEHFQEDHTYVSVITKPFKDFWTVKMATLVKSFDSKPNQNCVVPCTSIIDSGMTDILGPLHKSAAMKSDIELPNKSNHPLRPPSPPPLTSSFSSLPEDIVLSCLARISKVHYP</sequence>
<keyword evidence="3" id="KW-1185">Reference proteome</keyword>
<dbReference type="Proteomes" id="UP000694864">
    <property type="component" value="Chromosome 12"/>
</dbReference>
<dbReference type="PANTHER" id="PTHR47966:SF84">
    <property type="entry name" value="EUKARYOTIC ASPARTYL PROTEASE FAMILY PROTEIN"/>
    <property type="match status" value="1"/>
</dbReference>
<evidence type="ECO:0000313" key="3">
    <source>
        <dbReference type="Proteomes" id="UP000694864"/>
    </source>
</evidence>
<organism evidence="3 4">
    <name type="scientific">Camelina sativa</name>
    <name type="common">False flax</name>
    <name type="synonym">Myagrum sativum</name>
    <dbReference type="NCBI Taxonomy" id="90675"/>
    <lineage>
        <taxon>Eukaryota</taxon>
        <taxon>Viridiplantae</taxon>
        <taxon>Streptophyta</taxon>
        <taxon>Embryophyta</taxon>
        <taxon>Tracheophyta</taxon>
        <taxon>Spermatophyta</taxon>
        <taxon>Magnoliopsida</taxon>
        <taxon>eudicotyledons</taxon>
        <taxon>Gunneridae</taxon>
        <taxon>Pentapetalae</taxon>
        <taxon>rosids</taxon>
        <taxon>malvids</taxon>
        <taxon>Brassicales</taxon>
        <taxon>Brassicaceae</taxon>
        <taxon>Camelineae</taxon>
        <taxon>Camelina</taxon>
    </lineage>
</organism>
<dbReference type="PRINTS" id="PR00792">
    <property type="entry name" value="PEPSIN"/>
</dbReference>